<dbReference type="EMBL" id="CP098747">
    <property type="protein sequence ID" value="USG59920.1"/>
    <property type="molecule type" value="Genomic_DNA"/>
</dbReference>
<protein>
    <submittedName>
        <fullName evidence="1">Uncharacterized protein</fullName>
    </submittedName>
</protein>
<organism evidence="1 2">
    <name type="scientific">Sneathiella marina</name>
    <dbReference type="NCBI Taxonomy" id="2950108"/>
    <lineage>
        <taxon>Bacteria</taxon>
        <taxon>Pseudomonadati</taxon>
        <taxon>Pseudomonadota</taxon>
        <taxon>Alphaproteobacteria</taxon>
        <taxon>Sneathiellales</taxon>
        <taxon>Sneathiellaceae</taxon>
        <taxon>Sneathiella</taxon>
    </lineage>
</organism>
<proteinExistence type="predicted"/>
<gene>
    <name evidence="1" type="ORF">NBZ79_12110</name>
</gene>
<sequence>MSVNFISLKLKVLGLGVAVIIGGMTLLNATTCGTGLTTGCDQHITDAQTIETSGTIKILDLIKNKS</sequence>
<evidence type="ECO:0000313" key="2">
    <source>
        <dbReference type="Proteomes" id="UP001056291"/>
    </source>
</evidence>
<evidence type="ECO:0000313" key="1">
    <source>
        <dbReference type="EMBL" id="USG59920.1"/>
    </source>
</evidence>
<keyword evidence="2" id="KW-1185">Reference proteome</keyword>
<dbReference type="Proteomes" id="UP001056291">
    <property type="component" value="Chromosome"/>
</dbReference>
<dbReference type="RefSeq" id="WP_251932690.1">
    <property type="nucleotide sequence ID" value="NZ_CP098747.1"/>
</dbReference>
<reference evidence="1" key="1">
    <citation type="submission" date="2022-06" db="EMBL/GenBank/DDBJ databases">
        <title>Sneathiella actinostolidae sp. nov., isolated from a sea anemonein the Western Pacific Ocean.</title>
        <authorList>
            <person name="Wei M.J."/>
        </authorList>
    </citation>
    <scope>NUCLEOTIDE SEQUENCE</scope>
    <source>
        <strain evidence="1">PHK-P5</strain>
    </source>
</reference>
<accession>A0ABY4W2G6</accession>
<name>A0ABY4W2G6_9PROT</name>